<evidence type="ECO:0000313" key="1">
    <source>
        <dbReference type="EMBL" id="KAI0061441.1"/>
    </source>
</evidence>
<organism evidence="1 2">
    <name type="scientific">Artomyces pyxidatus</name>
    <dbReference type="NCBI Taxonomy" id="48021"/>
    <lineage>
        <taxon>Eukaryota</taxon>
        <taxon>Fungi</taxon>
        <taxon>Dikarya</taxon>
        <taxon>Basidiomycota</taxon>
        <taxon>Agaricomycotina</taxon>
        <taxon>Agaricomycetes</taxon>
        <taxon>Russulales</taxon>
        <taxon>Auriscalpiaceae</taxon>
        <taxon>Artomyces</taxon>
    </lineage>
</organism>
<name>A0ACB8T007_9AGAM</name>
<reference evidence="1" key="1">
    <citation type="submission" date="2021-03" db="EMBL/GenBank/DDBJ databases">
        <authorList>
            <consortium name="DOE Joint Genome Institute"/>
            <person name="Ahrendt S."/>
            <person name="Looney B.P."/>
            <person name="Miyauchi S."/>
            <person name="Morin E."/>
            <person name="Drula E."/>
            <person name="Courty P.E."/>
            <person name="Chicoki N."/>
            <person name="Fauchery L."/>
            <person name="Kohler A."/>
            <person name="Kuo A."/>
            <person name="Labutti K."/>
            <person name="Pangilinan J."/>
            <person name="Lipzen A."/>
            <person name="Riley R."/>
            <person name="Andreopoulos W."/>
            <person name="He G."/>
            <person name="Johnson J."/>
            <person name="Barry K.W."/>
            <person name="Grigoriev I.V."/>
            <person name="Nagy L."/>
            <person name="Hibbett D."/>
            <person name="Henrissat B."/>
            <person name="Matheny P.B."/>
            <person name="Labbe J."/>
            <person name="Martin F."/>
        </authorList>
    </citation>
    <scope>NUCLEOTIDE SEQUENCE</scope>
    <source>
        <strain evidence="1">HHB10654</strain>
    </source>
</reference>
<evidence type="ECO:0000313" key="2">
    <source>
        <dbReference type="Proteomes" id="UP000814140"/>
    </source>
</evidence>
<dbReference type="Proteomes" id="UP000814140">
    <property type="component" value="Unassembled WGS sequence"/>
</dbReference>
<reference evidence="1" key="2">
    <citation type="journal article" date="2022" name="New Phytol.">
        <title>Evolutionary transition to the ectomycorrhizal habit in the genomes of a hyperdiverse lineage of mushroom-forming fungi.</title>
        <authorList>
            <person name="Looney B."/>
            <person name="Miyauchi S."/>
            <person name="Morin E."/>
            <person name="Drula E."/>
            <person name="Courty P.E."/>
            <person name="Kohler A."/>
            <person name="Kuo A."/>
            <person name="LaButti K."/>
            <person name="Pangilinan J."/>
            <person name="Lipzen A."/>
            <person name="Riley R."/>
            <person name="Andreopoulos W."/>
            <person name="He G."/>
            <person name="Johnson J."/>
            <person name="Nolan M."/>
            <person name="Tritt A."/>
            <person name="Barry K.W."/>
            <person name="Grigoriev I.V."/>
            <person name="Nagy L.G."/>
            <person name="Hibbett D."/>
            <person name="Henrissat B."/>
            <person name="Matheny P.B."/>
            <person name="Labbe J."/>
            <person name="Martin F.M."/>
        </authorList>
    </citation>
    <scope>NUCLEOTIDE SEQUENCE</scope>
    <source>
        <strain evidence="1">HHB10654</strain>
    </source>
</reference>
<dbReference type="EMBL" id="MU277212">
    <property type="protein sequence ID" value="KAI0061441.1"/>
    <property type="molecule type" value="Genomic_DNA"/>
</dbReference>
<proteinExistence type="predicted"/>
<comment type="caution">
    <text evidence="1">The sequence shown here is derived from an EMBL/GenBank/DDBJ whole genome shotgun (WGS) entry which is preliminary data.</text>
</comment>
<accession>A0ACB8T007</accession>
<protein>
    <submittedName>
        <fullName evidence="1">Uncharacterized protein</fullName>
    </submittedName>
</protein>
<keyword evidence="2" id="KW-1185">Reference proteome</keyword>
<gene>
    <name evidence="1" type="ORF">BV25DRAFT_1992141</name>
</gene>
<sequence length="1370" mass="150108">MKPESTSSRDAPINPLTDADYFLSPVETLTFSLQDFFLEHISVHDICEAYRTLSLRIRMSAQYLATGTDQSAFAALVLLNEQGAQIWEALRRDINRPTRLPVRQESYETYESPGDTQDEISEDSKSALDSNILCCYALGLLADWLRISSMSSVFSSEQLELLLTDVLGLAISPQFPLKIRSTATFVLQVQTLPQHIQAARSDDLLSALRSLLHEFEVQDQNVVLTTDALRIISHLIHHHPQVFLPSLSNSLPHILSFLTSSSSSLRQEAGSCLGAYSRASLALQQYTWIMCSHTKKYLTVQTARKHRNTGPFPKLPELVDKAAATPDGASIWALVLIANLAVLLGDAVFAEAGMLRLSIMNIHKARAHHHRLVPHVWRTLIWAFGRLRETLAFAGEDDDEVMQKVEIAFQVVRQELTGGVALSLVGTLLGSAAADVPSAHVKWGVERAVEVIKSLLEHTSGSARAEGRRILAWVVGGVGVAAEDAIPAEEWRDESMLSQVLFDGSLLRADTKRLPGLVRSMKTVGIEHLRRLSEDEILCNWESLLSCWQVVVQQTLDVTADDTTEPLSAIWQSLLLVQSELTQTHGHLTASADFATQTASLLADFLPDPAVPPADVPASQPSATPLGASQRPTRILQTIQQLWMVVQNVFVAPWLSTAGSALLSSVLKCNFKLDDEDVCGAWSALCSDLVIASAPSLLHTLSTNDEEEGAVVLQGKLWTVVAEHWDNSEDRVKWQGAVTFLALPMNGRWELSDHEHEAWERILSWTISSASGVGVHPASLIESLVGQISIDSPMSDLSFVMDLANSIMGQLHDVPREYFPTKTLALANAVLFESFEQKVDVGAIVDLLSVLHNTILSVDSDAVALVLLALQSGLGSWIRNVQALVPEDAYNHIIIPVYLTILRRLESVPLTVPILDTLTPILVAPFTNIVKGALGPKAFIRFFEHTQARLHVPPDTLPLQMRMCMTTIVEFLGLSLPAGMTAVSSQTGTQTQTHDVFSVTIGHNADRDHEAAADGPHGEIIPDSQPSESVSSMHTPWALRSPRTDRTRSRLQESHFPEFVQGSSRRPLLASSPIQAKGSAHATPYVLTEDRDDGPNKSLPDATKSPAAPKAIPRARKRAPDCDDRPISKAKRPRVDRAPDSEPITHVSSPVDAPARSRSAPKSLSREGRIVMDCVEVEHYDSVRRKRQATAEKDGPSGVAGSDWVRLGREQENMEGDEDYDEWEVTPETPMIQRLTGELLANASIVPETPQGDETVIIPETIPKSRIRQRTSSRRDPRTRPVIIKSTSAPASLPTPTSSPIDALPPSSPPPLRRAQTTSLVALREAHAALARDQLAHMPVPELLDAARLLEEMHTMVNGQMRRALGGDAG</sequence>